<dbReference type="eggNOG" id="ENOG502QQ5I">
    <property type="taxonomic scope" value="Eukaryota"/>
</dbReference>
<sequence>MLTFTELACPAGSSAADDAVDSQLWLACAGSMCSVPPVGAAVYYFPQGHAEQAAGAGAVDMPRVPDLVPCRVSAVRFMADPQSDEVFAKIRLLPLRRGEPVADVGEAAAAREPLQQDADNNKPASFAKTLTQSDANNGGGFSVPRFCAETIFPALDYGAEPPVQSIFVRDVHGEEFKFRHIYRGTPRRHLLTTGWSNFVNQKKLLAGDSVVFLRASGEGGGGGEVHVGIRRARRVFCGADVEGPSSAASGWDHYRGLMRGNASSGNDGGGKGNNNNKVTAEDVAAAARLAAAGQVFEVVYYPRASTPEFCVRAGAVKAAMQVRWCPGMRFKMAFETEDSSRISWFMGTVAGVCAADPVHWPQSPWRLLQVSWDEPELLQNVKRVCPWLVELVSSMPNLHLPSFSPPRKKPRIPTCADFPLDGSHFFLQPPFAPLGLNPSSLAQHGHHGFSFFPFPGSGGTPPAPAPLAGGIQGARHAHFGPSPSSVDLRNSKHPRSSLRPHTDIRHPAAPALVVAPCAPGISTDLTIGNGTSSVREDDVATCALPKAPPTLQLFGQEILTEEQMMKASSNTGGLTLTSSPNSETEKAADVSEGSDSVVTQGSTSSNNNNSTSSWRLRWFGDNGSGQASELLGLQPGQCKVFVESDAIGRNLDLSQLSSFEELYSRMSDMFDIESAELRNNVHYRSAAGEVKNVGDEPFRAFVKSARRLTIFAEAE</sequence>
<dbReference type="InterPro" id="IPR003340">
    <property type="entry name" value="B3_DNA-bd"/>
</dbReference>
<feature type="region of interest" description="Disordered" evidence="11">
    <location>
        <begin position="477"/>
        <end position="503"/>
    </location>
</feature>
<name>I1IZQ9_BRADI</name>
<dbReference type="OrthoDB" id="621520at2759"/>
<dbReference type="Gramene" id="KQJ83629">
    <property type="protein sequence ID" value="KQJ83629"/>
    <property type="gene ID" value="BRADI_5g15904v3"/>
</dbReference>
<evidence type="ECO:0000256" key="9">
    <source>
        <dbReference type="ARBA" id="ARBA00023294"/>
    </source>
</evidence>
<evidence type="ECO:0000259" key="12">
    <source>
        <dbReference type="PROSITE" id="PS50863"/>
    </source>
</evidence>
<gene>
    <name evidence="15" type="primary">LOC100846263</name>
    <name evidence="14" type="ORF">BRADI_5g15904v3</name>
</gene>
<evidence type="ECO:0000256" key="1">
    <source>
        <dbReference type="ARBA" id="ARBA00003182"/>
    </source>
</evidence>
<dbReference type="Pfam" id="PF02362">
    <property type="entry name" value="B3"/>
    <property type="match status" value="1"/>
</dbReference>
<dbReference type="GO" id="GO:0007389">
    <property type="term" value="P:pattern specification process"/>
    <property type="evidence" value="ECO:0000318"/>
    <property type="project" value="GO_Central"/>
</dbReference>
<organism evidence="15">
    <name type="scientific">Brachypodium distachyon</name>
    <name type="common">Purple false brome</name>
    <name type="synonym">Trachynia distachya</name>
    <dbReference type="NCBI Taxonomy" id="15368"/>
    <lineage>
        <taxon>Eukaryota</taxon>
        <taxon>Viridiplantae</taxon>
        <taxon>Streptophyta</taxon>
        <taxon>Embryophyta</taxon>
        <taxon>Tracheophyta</taxon>
        <taxon>Spermatophyta</taxon>
        <taxon>Magnoliopsida</taxon>
        <taxon>Liliopsida</taxon>
        <taxon>Poales</taxon>
        <taxon>Poaceae</taxon>
        <taxon>BOP clade</taxon>
        <taxon>Pooideae</taxon>
        <taxon>Stipodae</taxon>
        <taxon>Brachypodieae</taxon>
        <taxon>Brachypodium</taxon>
    </lineage>
</organism>
<keyword evidence="16" id="KW-1185">Reference proteome</keyword>
<reference evidence="14 15" key="1">
    <citation type="journal article" date="2010" name="Nature">
        <title>Genome sequencing and analysis of the model grass Brachypodium distachyon.</title>
        <authorList>
            <consortium name="International Brachypodium Initiative"/>
        </authorList>
    </citation>
    <scope>NUCLEOTIDE SEQUENCE [LARGE SCALE GENOMIC DNA]</scope>
    <source>
        <strain evidence="14">Bd21</strain>
        <strain evidence="15">cv. Bd21</strain>
    </source>
</reference>
<dbReference type="STRING" id="15368.I1IZQ9"/>
<feature type="compositionally biased region" description="Low complexity" evidence="11">
    <location>
        <begin position="568"/>
        <end position="579"/>
    </location>
</feature>
<keyword evidence="9 10" id="KW-0927">Auxin signaling pathway</keyword>
<dbReference type="InterPro" id="IPR053793">
    <property type="entry name" value="PB1-like"/>
</dbReference>
<dbReference type="GO" id="GO:0048829">
    <property type="term" value="P:root cap development"/>
    <property type="evidence" value="ECO:0000318"/>
    <property type="project" value="GO_Central"/>
</dbReference>
<dbReference type="InterPro" id="IPR044835">
    <property type="entry name" value="ARF_plant"/>
</dbReference>
<dbReference type="Gene3D" id="2.40.330.10">
    <property type="entry name" value="DNA-binding pseudobarrel domain"/>
    <property type="match status" value="1"/>
</dbReference>
<dbReference type="Proteomes" id="UP000008810">
    <property type="component" value="Chromosome 5"/>
</dbReference>
<comment type="similarity">
    <text evidence="3 10">Belongs to the ARF family.</text>
</comment>
<dbReference type="GO" id="GO:0005634">
    <property type="term" value="C:nucleus"/>
    <property type="evidence" value="ECO:0000318"/>
    <property type="project" value="GO_Central"/>
</dbReference>
<dbReference type="OMA" id="DEPFCAF"/>
<dbReference type="Pfam" id="PF06507">
    <property type="entry name" value="ARF_AD"/>
    <property type="match status" value="1"/>
</dbReference>
<evidence type="ECO:0000256" key="2">
    <source>
        <dbReference type="ARBA" id="ARBA00004123"/>
    </source>
</evidence>
<keyword evidence="5 10" id="KW-0805">Transcription regulation</keyword>
<reference evidence="15" key="3">
    <citation type="submission" date="2018-08" db="UniProtKB">
        <authorList>
            <consortium name="EnsemblPlants"/>
        </authorList>
    </citation>
    <scope>IDENTIFICATION</scope>
    <source>
        <strain evidence="15">cv. Bd21</strain>
    </source>
</reference>
<dbReference type="PANTHER" id="PTHR31384:SF86">
    <property type="entry name" value="AUXIN RESPONSE FACTOR 10"/>
    <property type="match status" value="1"/>
</dbReference>
<proteinExistence type="inferred from homology"/>
<dbReference type="EMBL" id="CM000884">
    <property type="protein sequence ID" value="KQJ83629.1"/>
    <property type="molecule type" value="Genomic_DNA"/>
</dbReference>
<dbReference type="GO" id="GO:0051301">
    <property type="term" value="P:cell division"/>
    <property type="evidence" value="ECO:0007669"/>
    <property type="project" value="UniProtKB-ARBA"/>
</dbReference>
<evidence type="ECO:0000256" key="4">
    <source>
        <dbReference type="ARBA" id="ARBA00011726"/>
    </source>
</evidence>
<comment type="subunit">
    <text evidence="4 10">Homodimers and heterodimers.</text>
</comment>
<evidence type="ECO:0000256" key="11">
    <source>
        <dbReference type="SAM" id="MobiDB-lite"/>
    </source>
</evidence>
<accession>I1IZQ9</accession>
<dbReference type="PROSITE" id="PS51745">
    <property type="entry name" value="PB1"/>
    <property type="match status" value="1"/>
</dbReference>
<protein>
    <recommendedName>
        <fullName evidence="10">Auxin response factor</fullName>
    </recommendedName>
</protein>
<dbReference type="CDD" id="cd10017">
    <property type="entry name" value="B3_DNA"/>
    <property type="match status" value="1"/>
</dbReference>
<evidence type="ECO:0000259" key="13">
    <source>
        <dbReference type="PROSITE" id="PS51745"/>
    </source>
</evidence>
<dbReference type="GeneID" id="100846263"/>
<feature type="domain" description="TF-B3" evidence="12">
    <location>
        <begin position="126"/>
        <end position="233"/>
    </location>
</feature>
<comment type="function">
    <text evidence="1 10">Auxin response factors (ARFs) are transcriptional factors that bind specifically to the DNA sequence 5'-TGTCTC-3' found in the auxin-responsive promoter elements (AuxREs).</text>
</comment>
<dbReference type="InterPro" id="IPR015300">
    <property type="entry name" value="DNA-bd_pseudobarrel_sf"/>
</dbReference>
<dbReference type="FunFam" id="2.30.30.1040:FF:000002">
    <property type="entry name" value="Auxin response factor"/>
    <property type="match status" value="1"/>
</dbReference>
<evidence type="ECO:0000256" key="8">
    <source>
        <dbReference type="ARBA" id="ARBA00023242"/>
    </source>
</evidence>
<dbReference type="GO" id="GO:0009734">
    <property type="term" value="P:auxin-activated signaling pathway"/>
    <property type="evidence" value="ECO:0007669"/>
    <property type="project" value="UniProtKB-KW"/>
</dbReference>
<feature type="domain" description="PB1" evidence="13">
    <location>
        <begin position="635"/>
        <end position="713"/>
    </location>
</feature>
<dbReference type="GO" id="GO:0000976">
    <property type="term" value="F:transcription cis-regulatory region binding"/>
    <property type="evidence" value="ECO:0000318"/>
    <property type="project" value="GO_Central"/>
</dbReference>
<dbReference type="PROSITE" id="PS50863">
    <property type="entry name" value="B3"/>
    <property type="match status" value="1"/>
</dbReference>
<dbReference type="EnsemblPlants" id="KQJ83629">
    <property type="protein sequence ID" value="KQJ83629"/>
    <property type="gene ID" value="BRADI_5g15904v3"/>
</dbReference>
<keyword evidence="7 10" id="KW-0804">Transcription</keyword>
<dbReference type="SUPFAM" id="SSF101936">
    <property type="entry name" value="DNA-binding pseudobarrel domain"/>
    <property type="match status" value="1"/>
</dbReference>
<dbReference type="Gene3D" id="2.30.30.1040">
    <property type="match status" value="1"/>
</dbReference>
<dbReference type="Gene3D" id="3.10.20.90">
    <property type="entry name" value="Phosphatidylinositol 3-kinase Catalytic Subunit, Chain A, domain 1"/>
    <property type="match status" value="1"/>
</dbReference>
<feature type="region of interest" description="Disordered" evidence="11">
    <location>
        <begin position="567"/>
        <end position="612"/>
    </location>
</feature>
<evidence type="ECO:0000313" key="15">
    <source>
        <dbReference type="EnsemblPlants" id="KQJ83629"/>
    </source>
</evidence>
<evidence type="ECO:0000256" key="6">
    <source>
        <dbReference type="ARBA" id="ARBA00023125"/>
    </source>
</evidence>
<dbReference type="FunFam" id="2.40.330.10:FF:000001">
    <property type="entry name" value="Auxin response factor"/>
    <property type="match status" value="1"/>
</dbReference>
<dbReference type="KEGG" id="bdi:100846263"/>
<evidence type="ECO:0000256" key="5">
    <source>
        <dbReference type="ARBA" id="ARBA00023015"/>
    </source>
</evidence>
<evidence type="ECO:0000313" key="16">
    <source>
        <dbReference type="Proteomes" id="UP000008810"/>
    </source>
</evidence>
<reference evidence="14" key="2">
    <citation type="submission" date="2017-06" db="EMBL/GenBank/DDBJ databases">
        <title>WGS assembly of Brachypodium distachyon.</title>
        <authorList>
            <consortium name="The International Brachypodium Initiative"/>
            <person name="Lucas S."/>
            <person name="Harmon-Smith M."/>
            <person name="Lail K."/>
            <person name="Tice H."/>
            <person name="Grimwood J."/>
            <person name="Bruce D."/>
            <person name="Barry K."/>
            <person name="Shu S."/>
            <person name="Lindquist E."/>
            <person name="Wang M."/>
            <person name="Pitluck S."/>
            <person name="Vogel J.P."/>
            <person name="Garvin D.F."/>
            <person name="Mockler T.C."/>
            <person name="Schmutz J."/>
            <person name="Rokhsar D."/>
            <person name="Bevan M.W."/>
        </authorList>
    </citation>
    <scope>NUCLEOTIDE SEQUENCE</scope>
    <source>
        <strain evidence="14">Bd21</strain>
    </source>
</reference>
<dbReference type="InterPro" id="IPR010525">
    <property type="entry name" value="ARF_dom"/>
</dbReference>
<evidence type="ECO:0000256" key="10">
    <source>
        <dbReference type="RuleBase" id="RU004561"/>
    </source>
</evidence>
<dbReference type="HOGENOM" id="CLU_002626_3_5_1"/>
<evidence type="ECO:0000313" key="14">
    <source>
        <dbReference type="EMBL" id="KQJ83629.1"/>
    </source>
</evidence>
<evidence type="ECO:0000256" key="3">
    <source>
        <dbReference type="ARBA" id="ARBA00007853"/>
    </source>
</evidence>
<keyword evidence="6 10" id="KW-0238">DNA-binding</keyword>
<evidence type="ECO:0000256" key="7">
    <source>
        <dbReference type="ARBA" id="ARBA00023163"/>
    </source>
</evidence>
<dbReference type="GO" id="GO:0009733">
    <property type="term" value="P:response to auxin"/>
    <property type="evidence" value="ECO:0000318"/>
    <property type="project" value="GO_Central"/>
</dbReference>
<dbReference type="GO" id="GO:0006355">
    <property type="term" value="P:regulation of DNA-templated transcription"/>
    <property type="evidence" value="ECO:0000318"/>
    <property type="project" value="GO_Central"/>
</dbReference>
<comment type="subcellular location">
    <subcellularLocation>
        <location evidence="2 10">Nucleus</location>
    </subcellularLocation>
</comment>
<dbReference type="SMART" id="SM01019">
    <property type="entry name" value="B3"/>
    <property type="match status" value="1"/>
</dbReference>
<dbReference type="PANTHER" id="PTHR31384">
    <property type="entry name" value="AUXIN RESPONSE FACTOR 4-RELATED"/>
    <property type="match status" value="1"/>
</dbReference>
<dbReference type="RefSeq" id="XP_003580146.1">
    <property type="nucleotide sequence ID" value="XM_003580098.4"/>
</dbReference>
<dbReference type="AlphaFoldDB" id="I1IZQ9"/>
<feature type="compositionally biased region" description="Low complexity" evidence="11">
    <location>
        <begin position="602"/>
        <end position="612"/>
    </location>
</feature>
<keyword evidence="8 10" id="KW-0539">Nucleus</keyword>